<reference evidence="2 3" key="1">
    <citation type="submission" date="2018-03" db="EMBL/GenBank/DDBJ databases">
        <title>Aerobic endospore-forming bacteria genome sequencing and assembly.</title>
        <authorList>
            <person name="Cavalcante D.A."/>
            <person name="Driks A."/>
            <person name="Putonti C."/>
            <person name="De-Souza M.T."/>
        </authorList>
    </citation>
    <scope>NUCLEOTIDE SEQUENCE [LARGE SCALE GENOMIC DNA]</scope>
    <source>
        <strain evidence="2 3">SDF0028</strain>
    </source>
</reference>
<feature type="domain" description="4-fold beta flower" evidence="1">
    <location>
        <begin position="6"/>
        <end position="53"/>
    </location>
</feature>
<gene>
    <name evidence="2" type="ORF">C7Y44_28275</name>
</gene>
<protein>
    <recommendedName>
        <fullName evidence="1">4-fold beta flower domain-containing protein</fullName>
    </recommendedName>
</protein>
<dbReference type="EMBL" id="SADY01000018">
    <property type="protein sequence ID" value="TQR40046.1"/>
    <property type="molecule type" value="Genomic_DNA"/>
</dbReference>
<proteinExistence type="predicted"/>
<evidence type="ECO:0000313" key="2">
    <source>
        <dbReference type="EMBL" id="TQR40046.1"/>
    </source>
</evidence>
<dbReference type="Proteomes" id="UP000316208">
    <property type="component" value="Unassembled WGS sequence"/>
</dbReference>
<evidence type="ECO:0000259" key="1">
    <source>
        <dbReference type="Pfam" id="PF21784"/>
    </source>
</evidence>
<evidence type="ECO:0000313" key="3">
    <source>
        <dbReference type="Proteomes" id="UP000316208"/>
    </source>
</evidence>
<dbReference type="RefSeq" id="WP_142547017.1">
    <property type="nucleotide sequence ID" value="NZ_SADY01000018.1"/>
</dbReference>
<organism evidence="2 3">
    <name type="scientific">Paenibacillus popilliae</name>
    <name type="common">Bacillus popilliae</name>
    <dbReference type="NCBI Taxonomy" id="78057"/>
    <lineage>
        <taxon>Bacteria</taxon>
        <taxon>Bacillati</taxon>
        <taxon>Bacillota</taxon>
        <taxon>Bacilli</taxon>
        <taxon>Bacillales</taxon>
        <taxon>Paenibacillaceae</taxon>
        <taxon>Paenibacillus</taxon>
    </lineage>
</organism>
<accession>A0ABY3AH68</accession>
<comment type="caution">
    <text evidence="2">The sequence shown here is derived from an EMBL/GenBank/DDBJ whole genome shotgun (WGS) entry which is preliminary data.</text>
</comment>
<sequence>MKWYWTWSGRCFGYRDGDNLWTYKGKHIGRFYGDEVYDRSGKYLGEAKNDNRLITEISKKNRRKSSFTPYANRGGYVKYVDYVGYVMYAGYEDFPKLEG</sequence>
<dbReference type="Pfam" id="PF21784">
    <property type="entry name" value="Bflower"/>
    <property type="match status" value="1"/>
</dbReference>
<keyword evidence="3" id="KW-1185">Reference proteome</keyword>
<name>A0ABY3AH68_PAEPP</name>
<dbReference type="InterPro" id="IPR048911">
    <property type="entry name" value="Bflower"/>
</dbReference>